<keyword evidence="2 8" id="KW-0813">Transport</keyword>
<comment type="similarity">
    <text evidence="8">Belongs to the TonB-dependent receptor family.</text>
</comment>
<gene>
    <name evidence="11" type="ORF">HW554_04845</name>
</gene>
<accession>A0A7Y7U4R0</accession>
<dbReference type="InterPro" id="IPR012910">
    <property type="entry name" value="Plug_dom"/>
</dbReference>
<dbReference type="InterPro" id="IPR023997">
    <property type="entry name" value="TonB-dep_OMP_SusC/RagA_CS"/>
</dbReference>
<keyword evidence="3 8" id="KW-1134">Transmembrane beta strand</keyword>
<keyword evidence="12" id="KW-1185">Reference proteome</keyword>
<evidence type="ECO:0000256" key="5">
    <source>
        <dbReference type="ARBA" id="ARBA00022729"/>
    </source>
</evidence>
<dbReference type="InterPro" id="IPR037066">
    <property type="entry name" value="Plug_dom_sf"/>
</dbReference>
<name>A0A7Y7U4R0_9BACT</name>
<evidence type="ECO:0000313" key="11">
    <source>
        <dbReference type="EMBL" id="NVO30522.1"/>
    </source>
</evidence>
<dbReference type="Pfam" id="PF13715">
    <property type="entry name" value="CarbopepD_reg_2"/>
    <property type="match status" value="1"/>
</dbReference>
<dbReference type="AlphaFoldDB" id="A0A7Y7U4R0"/>
<dbReference type="SUPFAM" id="SSF56935">
    <property type="entry name" value="Porins"/>
    <property type="match status" value="1"/>
</dbReference>
<evidence type="ECO:0000256" key="2">
    <source>
        <dbReference type="ARBA" id="ARBA00022448"/>
    </source>
</evidence>
<keyword evidence="6 8" id="KW-0472">Membrane</keyword>
<dbReference type="RefSeq" id="WP_176907326.1">
    <property type="nucleotide sequence ID" value="NZ_JABKAU010000006.1"/>
</dbReference>
<comment type="subcellular location">
    <subcellularLocation>
        <location evidence="1 8">Cell outer membrane</location>
        <topology evidence="1 8">Multi-pass membrane protein</topology>
    </subcellularLocation>
</comment>
<dbReference type="Gene3D" id="2.40.170.20">
    <property type="entry name" value="TonB-dependent receptor, beta-barrel domain"/>
    <property type="match status" value="1"/>
</dbReference>
<dbReference type="PANTHER" id="PTHR30069">
    <property type="entry name" value="TONB-DEPENDENT OUTER MEMBRANE RECEPTOR"/>
    <property type="match status" value="1"/>
</dbReference>
<evidence type="ECO:0000259" key="10">
    <source>
        <dbReference type="Pfam" id="PF07715"/>
    </source>
</evidence>
<dbReference type="NCBIfam" id="TIGR04057">
    <property type="entry name" value="SusC_RagA_signa"/>
    <property type="match status" value="1"/>
</dbReference>
<keyword evidence="7 8" id="KW-0998">Cell outer membrane</keyword>
<evidence type="ECO:0000256" key="7">
    <source>
        <dbReference type="ARBA" id="ARBA00023237"/>
    </source>
</evidence>
<feature type="signal peptide" evidence="9">
    <location>
        <begin position="1"/>
        <end position="21"/>
    </location>
</feature>
<evidence type="ECO:0000313" key="12">
    <source>
        <dbReference type="Proteomes" id="UP000565521"/>
    </source>
</evidence>
<dbReference type="GO" id="GO:0044718">
    <property type="term" value="P:siderophore transmembrane transport"/>
    <property type="evidence" value="ECO:0007669"/>
    <property type="project" value="TreeGrafter"/>
</dbReference>
<keyword evidence="4 8" id="KW-0812">Transmembrane</keyword>
<organism evidence="11 12">
    <name type="scientific">Hymenobacter lapidiphilus</name>
    <dbReference type="NCBI Taxonomy" id="2608003"/>
    <lineage>
        <taxon>Bacteria</taxon>
        <taxon>Pseudomonadati</taxon>
        <taxon>Bacteroidota</taxon>
        <taxon>Cytophagia</taxon>
        <taxon>Cytophagales</taxon>
        <taxon>Hymenobacteraceae</taxon>
        <taxon>Hymenobacter</taxon>
    </lineage>
</organism>
<dbReference type="InterPro" id="IPR036942">
    <property type="entry name" value="Beta-barrel_TonB_sf"/>
</dbReference>
<dbReference type="Proteomes" id="UP000565521">
    <property type="component" value="Unassembled WGS sequence"/>
</dbReference>
<evidence type="ECO:0000256" key="1">
    <source>
        <dbReference type="ARBA" id="ARBA00004571"/>
    </source>
</evidence>
<evidence type="ECO:0000256" key="9">
    <source>
        <dbReference type="SAM" id="SignalP"/>
    </source>
</evidence>
<evidence type="ECO:0000256" key="6">
    <source>
        <dbReference type="ARBA" id="ARBA00023136"/>
    </source>
</evidence>
<feature type="domain" description="TonB-dependent receptor plug" evidence="10">
    <location>
        <begin position="116"/>
        <end position="239"/>
    </location>
</feature>
<dbReference type="SUPFAM" id="SSF49464">
    <property type="entry name" value="Carboxypeptidase regulatory domain-like"/>
    <property type="match status" value="1"/>
</dbReference>
<dbReference type="EMBL" id="JABKAU010000006">
    <property type="protein sequence ID" value="NVO30522.1"/>
    <property type="molecule type" value="Genomic_DNA"/>
</dbReference>
<dbReference type="InterPro" id="IPR008969">
    <property type="entry name" value="CarboxyPept-like_regulatory"/>
</dbReference>
<dbReference type="Gene3D" id="2.60.40.1120">
    <property type="entry name" value="Carboxypeptidase-like, regulatory domain"/>
    <property type="match status" value="1"/>
</dbReference>
<dbReference type="InterPro" id="IPR039426">
    <property type="entry name" value="TonB-dep_rcpt-like"/>
</dbReference>
<comment type="caution">
    <text evidence="11">The sequence shown here is derived from an EMBL/GenBank/DDBJ whole genome shotgun (WGS) entry which is preliminary data.</text>
</comment>
<sequence>MKKFLFSVLPLVAFSATQVAAQTRTVSGRVTDRGTGEGLPGVTVLLKGSSNGISTNSDGSYTLTVPTTGGTLVFSSIGFVSVERQIGTDSQVSVGLSADSKQLSEVVVTAFGIERDKKELTYTVQEVQGENLVQAGQPNVTNALQGRVAGVTVRSSSGMPGSSSQVTIRGSRFFSGQNQPLYVVDGLPIESNSDFSGGVSGTDASSRALDINPNDIENISVLKGAAAAALYGNRAVNGVILITTKRGAGIGKPAQVSYATDYSFDSPSVLPDLQSTYAQGSGGAFNANTSLSWGPRLTALDPTVLDKGGKPLVPGKAYDNVKPLFRTGHTMNHSLSLAGNGTFGNYAVGLGYTNQSGIIPTTGMQRYTAKVSGDFKVTPKLTVGASLNYSDLDIDKLPAGSNLSNPLFTTYYAPRSYDLWGIPFENPNNIYNQIHYRAAIDNPRWALKHNYFNEKTNRVFGNVNSSYKFTDFLTLNYRIGVDQYTTQGKEVYDLGSGFTGGRTATPSGGQVNDYSVIQSQVNSNVNLSFNKNLTEDINLNVLVGNEFYNITNRFQNMLGQGITIGGLRNIGSTITQTTAETLSRTRTVGFFGNLIASYKDMLFLNSSLRQDYFSTLEPENRKLLYPSVGLGFVLTEAFNIPQNVVTFAKVRGSYAEAAQAPGPYSTRTIFARGGADSGFLSDGINFPFNGQVGLSQSDILRTQDLEPVNLKTYEVGADLRFLNNRVTVDYTYFTQRIVGQIFSVPAAPSTGFTQRFINSGEMSSTGNEIVLGVTPFQSAEGFNWNLTANFTQYRNKVVSLAEGVDNIFLGGFVEPSVRAQLNNLYPVLYGTRFKRNPAGAIVVDSDGYPMADDELGVIGTVQPKFELGLTNTFSFKNLSLLVQVDTRQGAQAYAGNTRLAKLYGMDKITEDRESDFVFDGVTETVDAAGNVSYAPNTTVIKRDQDYWQFALDGITESNIYSTDFVRLREVSLSYSLPQSLVTKSKVFSAASVSLIGRNLFLITDYPNFDPETSIGGAGNFQGLEYVALPQLRSYGASLRVTF</sequence>
<evidence type="ECO:0000256" key="4">
    <source>
        <dbReference type="ARBA" id="ARBA00022692"/>
    </source>
</evidence>
<feature type="chain" id="PRO_5031136944" evidence="9">
    <location>
        <begin position="22"/>
        <end position="1042"/>
    </location>
</feature>
<dbReference type="NCBIfam" id="TIGR04056">
    <property type="entry name" value="OMP_RagA_SusC"/>
    <property type="match status" value="1"/>
</dbReference>
<reference evidence="11 12" key="1">
    <citation type="submission" date="2020-05" db="EMBL/GenBank/DDBJ databases">
        <title>Hymenobacter terrestris sp. nov. and Hymenobacter lapidiphilus sp. nov., isolated from regoliths in Antarctica.</title>
        <authorList>
            <person name="Sedlacek I."/>
            <person name="Pantucek R."/>
            <person name="Zeman M."/>
            <person name="Holochova P."/>
            <person name="Kralova S."/>
            <person name="Stankova E."/>
            <person name="Sedo O."/>
            <person name="Micenkova L."/>
            <person name="Svec P."/>
            <person name="Gupta V."/>
            <person name="Sood U."/>
            <person name="Korpole U.S."/>
            <person name="Lal R."/>
        </authorList>
    </citation>
    <scope>NUCLEOTIDE SEQUENCE [LARGE SCALE GENOMIC DNA]</scope>
    <source>
        <strain evidence="11 12">P5342</strain>
    </source>
</reference>
<keyword evidence="5 9" id="KW-0732">Signal</keyword>
<dbReference type="PROSITE" id="PS52016">
    <property type="entry name" value="TONB_DEPENDENT_REC_3"/>
    <property type="match status" value="1"/>
</dbReference>
<evidence type="ECO:0000256" key="8">
    <source>
        <dbReference type="PROSITE-ProRule" id="PRU01360"/>
    </source>
</evidence>
<protein>
    <submittedName>
        <fullName evidence="11">SusC/RagA family TonB-linked outer membrane protein</fullName>
    </submittedName>
</protein>
<dbReference type="Gene3D" id="2.170.130.10">
    <property type="entry name" value="TonB-dependent receptor, plug domain"/>
    <property type="match status" value="1"/>
</dbReference>
<proteinExistence type="inferred from homology"/>
<dbReference type="Pfam" id="PF07715">
    <property type="entry name" value="Plug"/>
    <property type="match status" value="1"/>
</dbReference>
<dbReference type="PANTHER" id="PTHR30069:SF29">
    <property type="entry name" value="HEMOGLOBIN AND HEMOGLOBIN-HAPTOGLOBIN-BINDING PROTEIN 1-RELATED"/>
    <property type="match status" value="1"/>
</dbReference>
<dbReference type="GO" id="GO:0015344">
    <property type="term" value="F:siderophore uptake transmembrane transporter activity"/>
    <property type="evidence" value="ECO:0007669"/>
    <property type="project" value="TreeGrafter"/>
</dbReference>
<dbReference type="InterPro" id="IPR023996">
    <property type="entry name" value="TonB-dep_OMP_SusC/RagA"/>
</dbReference>
<dbReference type="GO" id="GO:0009279">
    <property type="term" value="C:cell outer membrane"/>
    <property type="evidence" value="ECO:0007669"/>
    <property type="project" value="UniProtKB-SubCell"/>
</dbReference>
<evidence type="ECO:0000256" key="3">
    <source>
        <dbReference type="ARBA" id="ARBA00022452"/>
    </source>
</evidence>